<dbReference type="PANTHER" id="PTHR44591:SF3">
    <property type="entry name" value="RESPONSE REGULATORY DOMAIN-CONTAINING PROTEIN"/>
    <property type="match status" value="1"/>
</dbReference>
<organism evidence="4 5">
    <name type="scientific">Brevundimonas subvibrioides</name>
    <dbReference type="NCBI Taxonomy" id="74313"/>
    <lineage>
        <taxon>Bacteria</taxon>
        <taxon>Pseudomonadati</taxon>
        <taxon>Pseudomonadota</taxon>
        <taxon>Alphaproteobacteria</taxon>
        <taxon>Caulobacterales</taxon>
        <taxon>Caulobacteraceae</taxon>
        <taxon>Brevundimonas</taxon>
    </lineage>
</organism>
<sequence length="127" mass="13980">MSAHVMIVEDDENVREMMDIALSQAGYQVSAVSNGQSALDLLNRQRFQLVLLDVHMPRMNGLELLGAMRRMKTAPPVVMVSANTQGDTVRQALSLGCSGYLAKPFSPRDLVERARWAIAGPVPMTMH</sequence>
<dbReference type="PANTHER" id="PTHR44591">
    <property type="entry name" value="STRESS RESPONSE REGULATOR PROTEIN 1"/>
    <property type="match status" value="1"/>
</dbReference>
<dbReference type="Pfam" id="PF00072">
    <property type="entry name" value="Response_reg"/>
    <property type="match status" value="1"/>
</dbReference>
<dbReference type="EMBL" id="NCEB01000001">
    <property type="protein sequence ID" value="OYX36133.1"/>
    <property type="molecule type" value="Genomic_DNA"/>
</dbReference>
<dbReference type="InterPro" id="IPR001789">
    <property type="entry name" value="Sig_transdc_resp-reg_receiver"/>
</dbReference>
<feature type="domain" description="Response regulatory" evidence="3">
    <location>
        <begin position="4"/>
        <end position="118"/>
    </location>
</feature>
<feature type="modified residue" description="4-aspartylphosphate" evidence="2">
    <location>
        <position position="53"/>
    </location>
</feature>
<proteinExistence type="predicted"/>
<dbReference type="GO" id="GO:0000160">
    <property type="term" value="P:phosphorelay signal transduction system"/>
    <property type="evidence" value="ECO:0007669"/>
    <property type="project" value="InterPro"/>
</dbReference>
<dbReference type="InterPro" id="IPR050595">
    <property type="entry name" value="Bact_response_regulator"/>
</dbReference>
<dbReference type="SUPFAM" id="SSF52172">
    <property type="entry name" value="CheY-like"/>
    <property type="match status" value="1"/>
</dbReference>
<dbReference type="CDD" id="cd00156">
    <property type="entry name" value="REC"/>
    <property type="match status" value="1"/>
</dbReference>
<gene>
    <name evidence="4" type="ORF">B7Z01_00315</name>
</gene>
<dbReference type="PROSITE" id="PS50110">
    <property type="entry name" value="RESPONSE_REGULATORY"/>
    <property type="match status" value="1"/>
</dbReference>
<dbReference type="Gene3D" id="3.40.50.2300">
    <property type="match status" value="1"/>
</dbReference>
<evidence type="ECO:0000259" key="3">
    <source>
        <dbReference type="PROSITE" id="PS50110"/>
    </source>
</evidence>
<evidence type="ECO:0000313" key="5">
    <source>
        <dbReference type="Proteomes" id="UP000215595"/>
    </source>
</evidence>
<name>A0A258FW79_9CAUL</name>
<dbReference type="Proteomes" id="UP000215595">
    <property type="component" value="Unassembled WGS sequence"/>
</dbReference>
<dbReference type="InterPro" id="IPR011006">
    <property type="entry name" value="CheY-like_superfamily"/>
</dbReference>
<comment type="caution">
    <text evidence="4">The sequence shown here is derived from an EMBL/GenBank/DDBJ whole genome shotgun (WGS) entry which is preliminary data.</text>
</comment>
<keyword evidence="1 2" id="KW-0597">Phosphoprotein</keyword>
<evidence type="ECO:0000256" key="1">
    <source>
        <dbReference type="ARBA" id="ARBA00022553"/>
    </source>
</evidence>
<evidence type="ECO:0000313" key="4">
    <source>
        <dbReference type="EMBL" id="OYX36133.1"/>
    </source>
</evidence>
<evidence type="ECO:0000256" key="2">
    <source>
        <dbReference type="PROSITE-ProRule" id="PRU00169"/>
    </source>
</evidence>
<accession>A0A258FW79</accession>
<dbReference type="SMART" id="SM00448">
    <property type="entry name" value="REC"/>
    <property type="match status" value="1"/>
</dbReference>
<protein>
    <recommendedName>
        <fullName evidence="3">Response regulatory domain-containing protein</fullName>
    </recommendedName>
</protein>
<dbReference type="AlphaFoldDB" id="A0A258FW79"/>
<reference evidence="4 5" key="1">
    <citation type="submission" date="2017-03" db="EMBL/GenBank/DDBJ databases">
        <title>Lifting the veil on microbial sulfur biogeochemistry in mining wastewaters.</title>
        <authorList>
            <person name="Kantor R.S."/>
            <person name="Colenbrander Nelson T."/>
            <person name="Marshall S."/>
            <person name="Bennett D."/>
            <person name="Apte S."/>
            <person name="Camacho D."/>
            <person name="Thomas B.C."/>
            <person name="Warren L.A."/>
            <person name="Banfield J.F."/>
        </authorList>
    </citation>
    <scope>NUCLEOTIDE SEQUENCE [LARGE SCALE GENOMIC DNA]</scope>
    <source>
        <strain evidence="4">32-69-9</strain>
    </source>
</reference>